<feature type="transmembrane region" description="Helical" evidence="8">
    <location>
        <begin position="212"/>
        <end position="237"/>
    </location>
</feature>
<evidence type="ECO:0000256" key="6">
    <source>
        <dbReference type="ARBA" id="ARBA00022989"/>
    </source>
</evidence>
<evidence type="ECO:0000256" key="3">
    <source>
        <dbReference type="ARBA" id="ARBA00022676"/>
    </source>
</evidence>
<evidence type="ECO:0000256" key="2">
    <source>
        <dbReference type="ARBA" id="ARBA00022475"/>
    </source>
</evidence>
<dbReference type="InterPro" id="IPR038731">
    <property type="entry name" value="RgtA/B/C-like"/>
</dbReference>
<dbReference type="PANTHER" id="PTHR33908">
    <property type="entry name" value="MANNOSYLTRANSFERASE YKCB-RELATED"/>
    <property type="match status" value="1"/>
</dbReference>
<dbReference type="GO" id="GO:0016763">
    <property type="term" value="F:pentosyltransferase activity"/>
    <property type="evidence" value="ECO:0007669"/>
    <property type="project" value="TreeGrafter"/>
</dbReference>
<feature type="transmembrane region" description="Helical" evidence="8">
    <location>
        <begin position="329"/>
        <end position="349"/>
    </location>
</feature>
<dbReference type="RefSeq" id="WP_160900158.1">
    <property type="nucleotide sequence ID" value="NZ_CP102850.1"/>
</dbReference>
<keyword evidence="6 8" id="KW-1133">Transmembrane helix</keyword>
<feature type="transmembrane region" description="Helical" evidence="8">
    <location>
        <begin position="301"/>
        <end position="323"/>
    </location>
</feature>
<keyword evidence="11" id="KW-1185">Reference proteome</keyword>
<dbReference type="Pfam" id="PF13231">
    <property type="entry name" value="PMT_2"/>
    <property type="match status" value="1"/>
</dbReference>
<feature type="transmembrane region" description="Helical" evidence="8">
    <location>
        <begin position="113"/>
        <end position="136"/>
    </location>
</feature>
<evidence type="ECO:0000256" key="8">
    <source>
        <dbReference type="SAM" id="Phobius"/>
    </source>
</evidence>
<evidence type="ECO:0000313" key="10">
    <source>
        <dbReference type="EMBL" id="MXP19979.1"/>
    </source>
</evidence>
<reference evidence="10 11" key="1">
    <citation type="submission" date="2019-11" db="EMBL/GenBank/DDBJ databases">
        <title>Gordonia sp. nov., a novel actinobacterium isolated from mangrove soil in Hainan.</title>
        <authorList>
            <person name="Huang X."/>
            <person name="Xie Y."/>
            <person name="Chu X."/>
            <person name="Xiao K."/>
        </authorList>
    </citation>
    <scope>NUCLEOTIDE SEQUENCE [LARGE SCALE GENOMIC DNA]</scope>
    <source>
        <strain evidence="10 11">HNM0687</strain>
    </source>
</reference>
<protein>
    <submittedName>
        <fullName evidence="10">ABC transporter</fullName>
    </submittedName>
</protein>
<feature type="transmembrane region" description="Helical" evidence="8">
    <location>
        <begin position="277"/>
        <end position="294"/>
    </location>
</feature>
<dbReference type="Proteomes" id="UP000475545">
    <property type="component" value="Unassembled WGS sequence"/>
</dbReference>
<keyword evidence="3" id="KW-0328">Glycosyltransferase</keyword>
<feature type="domain" description="Glycosyltransferase RgtA/B/C/D-like" evidence="9">
    <location>
        <begin position="85"/>
        <end position="230"/>
    </location>
</feature>
<dbReference type="GO" id="GO:0005886">
    <property type="term" value="C:plasma membrane"/>
    <property type="evidence" value="ECO:0007669"/>
    <property type="project" value="UniProtKB-SubCell"/>
</dbReference>
<dbReference type="InterPro" id="IPR050297">
    <property type="entry name" value="LipidA_mod_glycosyltrf_83"/>
</dbReference>
<accession>A0A6L7GJ62</accession>
<evidence type="ECO:0000256" key="7">
    <source>
        <dbReference type="ARBA" id="ARBA00023136"/>
    </source>
</evidence>
<keyword evidence="5 8" id="KW-0812">Transmembrane</keyword>
<dbReference type="PANTHER" id="PTHR33908:SF11">
    <property type="entry name" value="MEMBRANE PROTEIN"/>
    <property type="match status" value="1"/>
</dbReference>
<evidence type="ECO:0000256" key="5">
    <source>
        <dbReference type="ARBA" id="ARBA00022692"/>
    </source>
</evidence>
<keyword evidence="7 8" id="KW-0472">Membrane</keyword>
<dbReference type="GO" id="GO:0009103">
    <property type="term" value="P:lipopolysaccharide biosynthetic process"/>
    <property type="evidence" value="ECO:0007669"/>
    <property type="project" value="UniProtKB-ARBA"/>
</dbReference>
<feature type="transmembrane region" description="Helical" evidence="8">
    <location>
        <begin position="54"/>
        <end position="72"/>
    </location>
</feature>
<organism evidence="10 11">
    <name type="scientific">Gordonia mangrovi</name>
    <dbReference type="NCBI Taxonomy" id="2665643"/>
    <lineage>
        <taxon>Bacteria</taxon>
        <taxon>Bacillati</taxon>
        <taxon>Actinomycetota</taxon>
        <taxon>Actinomycetes</taxon>
        <taxon>Mycobacteriales</taxon>
        <taxon>Gordoniaceae</taxon>
        <taxon>Gordonia</taxon>
    </lineage>
</organism>
<dbReference type="AlphaFoldDB" id="A0A6L7GJ62"/>
<comment type="caution">
    <text evidence="10">The sequence shown here is derived from an EMBL/GenBank/DDBJ whole genome shotgun (WGS) entry which is preliminary data.</text>
</comment>
<feature type="transmembrane region" description="Helical" evidence="8">
    <location>
        <begin position="78"/>
        <end position="101"/>
    </location>
</feature>
<keyword evidence="2" id="KW-1003">Cell membrane</keyword>
<proteinExistence type="predicted"/>
<gene>
    <name evidence="10" type="ORF">GIY30_01180</name>
</gene>
<evidence type="ECO:0000259" key="9">
    <source>
        <dbReference type="Pfam" id="PF13231"/>
    </source>
</evidence>
<name>A0A6L7GJ62_9ACTN</name>
<evidence type="ECO:0000256" key="4">
    <source>
        <dbReference type="ARBA" id="ARBA00022679"/>
    </source>
</evidence>
<feature type="transmembrane region" description="Helical" evidence="8">
    <location>
        <begin position="370"/>
        <end position="392"/>
    </location>
</feature>
<evidence type="ECO:0000313" key="11">
    <source>
        <dbReference type="Proteomes" id="UP000475545"/>
    </source>
</evidence>
<sequence>MTPRRQTIALFLAVWLFYLVIAVWLATDIRWYFGDSLSRVQSAQSVLFSRDPHLSAIGFIFTPLTAIVQLPLTALTPIFPAMTTSALSAAVMSSVFMAGSVVQVAGIARDRGVAPWISITASACYALNPMIVLYAANGMSEAPYLFFLAWAGRRLIRWVDTDDVHDLVATGIALGFAYLTRYDGAAAALGTGVVVALVTFRRSDRTDRVTRVILDVALVALPAFVAFVLWAFTSWLITGDLFAQLSSAYGNAAIIEQSGGSGSATAREALVFSATELFILAPLFPLLLAVVAIVRYRRRRFYPLLVPMAVIGVVVVFQVYSYSQGSTFAFLRFYLSAVLLSVAVALLAVPARRASPTRRPGIHASRPHIVVRRGFGYVALGVCAVITMAVAIPTTAVGMGSPTYAPQEFAVYSLGAGADAVDQQTLDAQRVIRSFRTERSIAQYLDGLNLPDGSVLCDTVYGFAVVAQSQKPKQFVIPSDQDFTEIVNDPARHGVQYMLAVPRSGRGESDALNVRFPTLYENGAQVGVLVMEARNVGADLPDWRIYRVTTSGELVGNGVS</sequence>
<keyword evidence="4" id="KW-0808">Transferase</keyword>
<evidence type="ECO:0000256" key="1">
    <source>
        <dbReference type="ARBA" id="ARBA00004651"/>
    </source>
</evidence>
<dbReference type="EMBL" id="WMBR01000001">
    <property type="protein sequence ID" value="MXP19979.1"/>
    <property type="molecule type" value="Genomic_DNA"/>
</dbReference>
<comment type="subcellular location">
    <subcellularLocation>
        <location evidence="1">Cell membrane</location>
        <topology evidence="1">Multi-pass membrane protein</topology>
    </subcellularLocation>
</comment>
<feature type="transmembrane region" description="Helical" evidence="8">
    <location>
        <begin position="12"/>
        <end position="33"/>
    </location>
</feature>